<dbReference type="OrthoDB" id="185373at2759"/>
<gene>
    <name evidence="1" type="ORF">POTOM_030087</name>
</gene>
<dbReference type="Proteomes" id="UP000886885">
    <property type="component" value="Chromosome 8A"/>
</dbReference>
<dbReference type="PANTHER" id="PTHR47939:SF5">
    <property type="entry name" value="PENTACOTRIPEPTIDE-REPEAT REGION OF PRORP DOMAIN-CONTAINING PROTEIN"/>
    <property type="match status" value="1"/>
</dbReference>
<dbReference type="PANTHER" id="PTHR47939">
    <property type="entry name" value="MEMBRANE-ASSOCIATED SALT-INDUCIBLE PROTEIN-LIKE"/>
    <property type="match status" value="1"/>
</dbReference>
<sequence>MERSWRLIEIMAELGISPDRTTLNYLLTAYCFKGDLTAASGVVKRIEEEGLGVDSRAYDMPVLDACKKGKVEGALVVMECRCWKEEGLDRENFRILRSKLIEFERFKEAKLVLEEM</sequence>
<evidence type="ECO:0000313" key="2">
    <source>
        <dbReference type="Proteomes" id="UP000886885"/>
    </source>
</evidence>
<name>A0A8X7ZGL2_POPTO</name>
<reference evidence="1" key="1">
    <citation type="journal article" date="2020" name="bioRxiv">
        <title>Hybrid origin of Populus tomentosa Carr. identified through genome sequencing and phylogenomic analysis.</title>
        <authorList>
            <person name="An X."/>
            <person name="Gao K."/>
            <person name="Chen Z."/>
            <person name="Li J."/>
            <person name="Yang X."/>
            <person name="Yang X."/>
            <person name="Zhou J."/>
            <person name="Guo T."/>
            <person name="Zhao T."/>
            <person name="Huang S."/>
            <person name="Miao D."/>
            <person name="Khan W.U."/>
            <person name="Rao P."/>
            <person name="Ye M."/>
            <person name="Lei B."/>
            <person name="Liao W."/>
            <person name="Wang J."/>
            <person name="Ji L."/>
            <person name="Li Y."/>
            <person name="Guo B."/>
            <person name="Mustafa N.S."/>
            <person name="Li S."/>
            <person name="Yun Q."/>
            <person name="Keller S.R."/>
            <person name="Mao J."/>
            <person name="Zhang R."/>
            <person name="Strauss S.H."/>
        </authorList>
    </citation>
    <scope>NUCLEOTIDE SEQUENCE</scope>
    <source>
        <strain evidence="1">GM15</strain>
        <tissue evidence="1">Leaf</tissue>
    </source>
</reference>
<dbReference type="AlphaFoldDB" id="A0A8X7ZGL2"/>
<organism evidence="1 2">
    <name type="scientific">Populus tomentosa</name>
    <name type="common">Chinese white poplar</name>
    <dbReference type="NCBI Taxonomy" id="118781"/>
    <lineage>
        <taxon>Eukaryota</taxon>
        <taxon>Viridiplantae</taxon>
        <taxon>Streptophyta</taxon>
        <taxon>Embryophyta</taxon>
        <taxon>Tracheophyta</taxon>
        <taxon>Spermatophyta</taxon>
        <taxon>Magnoliopsida</taxon>
        <taxon>eudicotyledons</taxon>
        <taxon>Gunneridae</taxon>
        <taxon>Pentapetalae</taxon>
        <taxon>rosids</taxon>
        <taxon>fabids</taxon>
        <taxon>Malpighiales</taxon>
        <taxon>Salicaceae</taxon>
        <taxon>Saliceae</taxon>
        <taxon>Populus</taxon>
    </lineage>
</organism>
<protein>
    <recommendedName>
        <fullName evidence="3">Pentatricopeptide repeat-containing protein</fullName>
    </recommendedName>
</protein>
<accession>A0A8X7ZGL2</accession>
<evidence type="ECO:0000313" key="1">
    <source>
        <dbReference type="EMBL" id="KAG6766023.1"/>
    </source>
</evidence>
<dbReference type="InterPro" id="IPR050667">
    <property type="entry name" value="PPR-containing_protein"/>
</dbReference>
<comment type="caution">
    <text evidence="1">The sequence shown here is derived from an EMBL/GenBank/DDBJ whole genome shotgun (WGS) entry which is preliminary data.</text>
</comment>
<keyword evidence="2" id="KW-1185">Reference proteome</keyword>
<proteinExistence type="predicted"/>
<evidence type="ECO:0008006" key="3">
    <source>
        <dbReference type="Google" id="ProtNLM"/>
    </source>
</evidence>
<dbReference type="EMBL" id="JAAWWB010000015">
    <property type="protein sequence ID" value="KAG6766023.1"/>
    <property type="molecule type" value="Genomic_DNA"/>
</dbReference>